<evidence type="ECO:0000259" key="7">
    <source>
        <dbReference type="PROSITE" id="PS00463"/>
    </source>
</evidence>
<comment type="subcellular location">
    <subcellularLocation>
        <location evidence="1">Nucleus</location>
    </subcellularLocation>
</comment>
<feature type="domain" description="Zn(2)-C6 fungal-type" evidence="7">
    <location>
        <begin position="18"/>
        <end position="48"/>
    </location>
</feature>
<dbReference type="InterPro" id="IPR001138">
    <property type="entry name" value="Zn2Cys6_DnaBD"/>
</dbReference>
<dbReference type="Proteomes" id="UP001203852">
    <property type="component" value="Unassembled WGS sequence"/>
</dbReference>
<dbReference type="EMBL" id="MU404363">
    <property type="protein sequence ID" value="KAI1608510.1"/>
    <property type="molecule type" value="Genomic_DNA"/>
</dbReference>
<dbReference type="InterPro" id="IPR007219">
    <property type="entry name" value="XnlR_reg_dom"/>
</dbReference>
<proteinExistence type="predicted"/>
<evidence type="ECO:0000313" key="9">
    <source>
        <dbReference type="Proteomes" id="UP001203852"/>
    </source>
</evidence>
<dbReference type="PANTHER" id="PTHR31845">
    <property type="entry name" value="FINGER DOMAIN PROTEIN, PUTATIVE-RELATED"/>
    <property type="match status" value="1"/>
</dbReference>
<dbReference type="InterPro" id="IPR036864">
    <property type="entry name" value="Zn2-C6_fun-type_DNA-bd_sf"/>
</dbReference>
<dbReference type="PANTHER" id="PTHR31845:SF10">
    <property type="entry name" value="ZN(II)2CYS6 TRANSCRIPTION FACTOR (EUROFUNG)"/>
    <property type="match status" value="1"/>
</dbReference>
<evidence type="ECO:0000256" key="1">
    <source>
        <dbReference type="ARBA" id="ARBA00004123"/>
    </source>
</evidence>
<keyword evidence="9" id="KW-1185">Reference proteome</keyword>
<dbReference type="InterPro" id="IPR051089">
    <property type="entry name" value="prtT"/>
</dbReference>
<evidence type="ECO:0000256" key="2">
    <source>
        <dbReference type="ARBA" id="ARBA00022723"/>
    </source>
</evidence>
<keyword evidence="2" id="KW-0479">Metal-binding</keyword>
<dbReference type="GO" id="GO:0006351">
    <property type="term" value="P:DNA-templated transcription"/>
    <property type="evidence" value="ECO:0007669"/>
    <property type="project" value="InterPro"/>
</dbReference>
<dbReference type="Pfam" id="PF04082">
    <property type="entry name" value="Fungal_trans"/>
    <property type="match status" value="1"/>
</dbReference>
<dbReference type="GO" id="GO:0000976">
    <property type="term" value="F:transcription cis-regulatory region binding"/>
    <property type="evidence" value="ECO:0007669"/>
    <property type="project" value="TreeGrafter"/>
</dbReference>
<dbReference type="CDD" id="cd12148">
    <property type="entry name" value="fungal_TF_MHR"/>
    <property type="match status" value="1"/>
</dbReference>
<dbReference type="CDD" id="cd00067">
    <property type="entry name" value="GAL4"/>
    <property type="match status" value="1"/>
</dbReference>
<keyword evidence="3" id="KW-0805">Transcription regulation</keyword>
<dbReference type="GO" id="GO:0008270">
    <property type="term" value="F:zinc ion binding"/>
    <property type="evidence" value="ECO:0007669"/>
    <property type="project" value="InterPro"/>
</dbReference>
<evidence type="ECO:0000256" key="5">
    <source>
        <dbReference type="ARBA" id="ARBA00023163"/>
    </source>
</evidence>
<evidence type="ECO:0000313" key="8">
    <source>
        <dbReference type="EMBL" id="KAI1608510.1"/>
    </source>
</evidence>
<organism evidence="8 9">
    <name type="scientific">Exophiala viscosa</name>
    <dbReference type="NCBI Taxonomy" id="2486360"/>
    <lineage>
        <taxon>Eukaryota</taxon>
        <taxon>Fungi</taxon>
        <taxon>Dikarya</taxon>
        <taxon>Ascomycota</taxon>
        <taxon>Pezizomycotina</taxon>
        <taxon>Eurotiomycetes</taxon>
        <taxon>Chaetothyriomycetidae</taxon>
        <taxon>Chaetothyriales</taxon>
        <taxon>Herpotrichiellaceae</taxon>
        <taxon>Exophiala</taxon>
    </lineage>
</organism>
<name>A0AAN6DPT3_9EURO</name>
<dbReference type="AlphaFoldDB" id="A0AAN6DPT3"/>
<sequence>MSSLTPPSELDGGRMPKACLPCARAKVRCEISAGQETCNRCRRLRKNCAEQAPGAHRHKSLGKAKVARLEERLNGVTSILAASQIATSGLSPLPAAGTPDCAPSAWIDIFVKNDIEANTMLQTYRSEMQPLFPFVVTYPGTTFAELRQQKPLLVLARLMVSCRHDQSRQLAIARKLRELISYMMLIKGERSLDILQCLLVYLSWYQLHVDLSSQVGNLVHLIMAMVTDLGLNRAAISPAPAALALRNPNIAVVGRTTRSLEERRTFLGAFFLTSIASTCHRDMYPLQHSPYVDECCQAISTAAEYLTDSDVVHLTRLHCMADKISRSLTPDLWHTTSVFSSAPLDACVKSLQWELLQLRSSLPEEDGQSEAILHTHHYAIEMFLYQTALYDNINPSLYGTHPFSRLHILYSCLESTKHCFETAYTLPPSQWFDLPWSVWSLLGHAIVVLSKLSLLKFEGWDREHVSKTMDFSETMDALQQQLDTAKAWVENQSTKHGHDQFTRVVPQLYSAFSAKLKRVKASHQAKLAQTMIACPMSDLADTLAIPADDDFAIPSTTFFGDFLHESLWEHFT</sequence>
<dbReference type="GO" id="GO:0000981">
    <property type="term" value="F:DNA-binding transcription factor activity, RNA polymerase II-specific"/>
    <property type="evidence" value="ECO:0007669"/>
    <property type="project" value="InterPro"/>
</dbReference>
<evidence type="ECO:0000256" key="6">
    <source>
        <dbReference type="ARBA" id="ARBA00023242"/>
    </source>
</evidence>
<evidence type="ECO:0000256" key="3">
    <source>
        <dbReference type="ARBA" id="ARBA00023015"/>
    </source>
</evidence>
<dbReference type="Gene3D" id="4.10.240.10">
    <property type="entry name" value="Zn(2)-C6 fungal-type DNA-binding domain"/>
    <property type="match status" value="1"/>
</dbReference>
<evidence type="ECO:0000256" key="4">
    <source>
        <dbReference type="ARBA" id="ARBA00023125"/>
    </source>
</evidence>
<dbReference type="PROSITE" id="PS00463">
    <property type="entry name" value="ZN2_CY6_FUNGAL_1"/>
    <property type="match status" value="1"/>
</dbReference>
<protein>
    <recommendedName>
        <fullName evidence="7">Zn(2)-C6 fungal-type domain-containing protein</fullName>
    </recommendedName>
</protein>
<keyword evidence="4" id="KW-0238">DNA-binding</keyword>
<comment type="caution">
    <text evidence="8">The sequence shown here is derived from an EMBL/GenBank/DDBJ whole genome shotgun (WGS) entry which is preliminary data.</text>
</comment>
<accession>A0AAN6DPT3</accession>
<dbReference type="SUPFAM" id="SSF57701">
    <property type="entry name" value="Zn2/Cys6 DNA-binding domain"/>
    <property type="match status" value="1"/>
</dbReference>
<dbReference type="GO" id="GO:0005634">
    <property type="term" value="C:nucleus"/>
    <property type="evidence" value="ECO:0007669"/>
    <property type="project" value="UniProtKB-SubCell"/>
</dbReference>
<keyword evidence="5" id="KW-0804">Transcription</keyword>
<keyword evidence="6" id="KW-0539">Nucleus</keyword>
<reference evidence="8" key="1">
    <citation type="journal article" date="2022" name="bioRxiv">
        <title>Deciphering the potential niche of two novel black yeast fungi from a biological soil crust based on their genomes, phenotypes, and melanin regulation.</title>
        <authorList>
            <consortium name="DOE Joint Genome Institute"/>
            <person name="Carr E.C."/>
            <person name="Barton Q."/>
            <person name="Grambo S."/>
            <person name="Sullivan M."/>
            <person name="Renfro C.M."/>
            <person name="Kuo A."/>
            <person name="Pangilinan J."/>
            <person name="Lipzen A."/>
            <person name="Keymanesh K."/>
            <person name="Savage E."/>
            <person name="Barry K."/>
            <person name="Grigoriev I.V."/>
            <person name="Riekhof W.R."/>
            <person name="Harris S.S."/>
        </authorList>
    </citation>
    <scope>NUCLEOTIDE SEQUENCE</scope>
    <source>
        <strain evidence="8">JF 03-4F</strain>
    </source>
</reference>
<gene>
    <name evidence="8" type="ORF">EDD36DRAFT_478786</name>
</gene>